<evidence type="ECO:0000256" key="1">
    <source>
        <dbReference type="ARBA" id="ARBA00006987"/>
    </source>
</evidence>
<dbReference type="RefSeq" id="WP_066242517.1">
    <property type="nucleotide sequence ID" value="NZ_LSGP01000017.1"/>
</dbReference>
<evidence type="ECO:0000313" key="3">
    <source>
        <dbReference type="EMBL" id="KYZ76663.1"/>
    </source>
</evidence>
<protein>
    <recommendedName>
        <fullName evidence="5">ABC transporter substrate-binding protein</fullName>
    </recommendedName>
</protein>
<organism evidence="3 4">
    <name type="scientific">Anaerosporomusa subterranea</name>
    <dbReference type="NCBI Taxonomy" id="1794912"/>
    <lineage>
        <taxon>Bacteria</taxon>
        <taxon>Bacillati</taxon>
        <taxon>Bacillota</taxon>
        <taxon>Negativicutes</taxon>
        <taxon>Acetonemataceae</taxon>
        <taxon>Anaerosporomusa</taxon>
    </lineage>
</organism>
<dbReference type="PANTHER" id="PTHR42928:SF5">
    <property type="entry name" value="BLR1237 PROTEIN"/>
    <property type="match status" value="1"/>
</dbReference>
<evidence type="ECO:0008006" key="5">
    <source>
        <dbReference type="Google" id="ProtNLM"/>
    </source>
</evidence>
<evidence type="ECO:0000313" key="4">
    <source>
        <dbReference type="Proteomes" id="UP000076268"/>
    </source>
</evidence>
<dbReference type="InterPro" id="IPR042100">
    <property type="entry name" value="Bug_dom1"/>
</dbReference>
<accession>A0A154BRK5</accession>
<dbReference type="AlphaFoldDB" id="A0A154BRK5"/>
<proteinExistence type="inferred from homology"/>
<evidence type="ECO:0000256" key="2">
    <source>
        <dbReference type="SAM" id="SignalP"/>
    </source>
</evidence>
<dbReference type="Gene3D" id="3.40.190.10">
    <property type="entry name" value="Periplasmic binding protein-like II"/>
    <property type="match status" value="1"/>
</dbReference>
<keyword evidence="4" id="KW-1185">Reference proteome</keyword>
<dbReference type="Gene3D" id="3.40.190.150">
    <property type="entry name" value="Bordetella uptake gene, domain 1"/>
    <property type="match status" value="1"/>
</dbReference>
<reference evidence="3 4" key="1">
    <citation type="submission" date="2016-02" db="EMBL/GenBank/DDBJ databases">
        <title>Anaerosporomusa subterraneum gen. nov., sp. nov., a spore-forming obligate anaerobe isolated from saprolite.</title>
        <authorList>
            <person name="Choi J.K."/>
            <person name="Shah M."/>
            <person name="Yee N."/>
        </authorList>
    </citation>
    <scope>NUCLEOTIDE SEQUENCE [LARGE SCALE GENOMIC DNA]</scope>
    <source>
        <strain evidence="3 4">RU4</strain>
    </source>
</reference>
<dbReference type="InterPro" id="IPR005064">
    <property type="entry name" value="BUG"/>
</dbReference>
<feature type="chain" id="PRO_5039714819" description="ABC transporter substrate-binding protein" evidence="2">
    <location>
        <begin position="19"/>
        <end position="325"/>
    </location>
</feature>
<gene>
    <name evidence="3" type="ORF">AXX12_09595</name>
</gene>
<dbReference type="Proteomes" id="UP000076268">
    <property type="component" value="Unassembled WGS sequence"/>
</dbReference>
<dbReference type="STRING" id="1794912.AXX12_09595"/>
<keyword evidence="2" id="KW-0732">Signal</keyword>
<dbReference type="EMBL" id="LSGP01000017">
    <property type="protein sequence ID" value="KYZ76663.1"/>
    <property type="molecule type" value="Genomic_DNA"/>
</dbReference>
<name>A0A154BRK5_ANASB</name>
<sequence>MMKKTLLGLLCVSVLLLAGCGGQKAPEQAAKDKYPKKEIQLVVPFGAGGASDATSRIVAKGMEEKLKVPIVINNKTGGTGVVGMSFVQTSAKDGYTFGYIPVELTMLKSLGLTDLEPSKFDMIGRAMVLPAAITVHADAPYNTIEEFLDYAKKNPGKVKIGNSGAGSIWHIASTALANKANVKFSDIPFDGAAPAVTALMGAHIDAVAVSVPEVMAGIDAKKLKLLAVMGPERDKKFPNVPTLKEKGYDVEIVGWGGFVVPKGTPDDVKKVLADALKDSVASESFKKFSAERGYTAAYMSSEEFTKFTDAQFKFYSQLIPTMNLK</sequence>
<dbReference type="PIRSF" id="PIRSF017082">
    <property type="entry name" value="YflP"/>
    <property type="match status" value="1"/>
</dbReference>
<dbReference type="CDD" id="cd07012">
    <property type="entry name" value="PBP2_Bug_TTT"/>
    <property type="match status" value="1"/>
</dbReference>
<comment type="caution">
    <text evidence="3">The sequence shown here is derived from an EMBL/GenBank/DDBJ whole genome shotgun (WGS) entry which is preliminary data.</text>
</comment>
<dbReference type="PROSITE" id="PS51257">
    <property type="entry name" value="PROKAR_LIPOPROTEIN"/>
    <property type="match status" value="1"/>
</dbReference>
<dbReference type="PANTHER" id="PTHR42928">
    <property type="entry name" value="TRICARBOXYLATE-BINDING PROTEIN"/>
    <property type="match status" value="1"/>
</dbReference>
<dbReference type="SUPFAM" id="SSF53850">
    <property type="entry name" value="Periplasmic binding protein-like II"/>
    <property type="match status" value="1"/>
</dbReference>
<feature type="signal peptide" evidence="2">
    <location>
        <begin position="1"/>
        <end position="18"/>
    </location>
</feature>
<comment type="similarity">
    <text evidence="1">Belongs to the UPF0065 (bug) family.</text>
</comment>
<dbReference type="Pfam" id="PF03401">
    <property type="entry name" value="TctC"/>
    <property type="match status" value="1"/>
</dbReference>